<dbReference type="Proteomes" id="UP001321700">
    <property type="component" value="Unassembled WGS sequence"/>
</dbReference>
<dbReference type="EMBL" id="JAVBIK010000001">
    <property type="protein sequence ID" value="MDT7518189.1"/>
    <property type="molecule type" value="Genomic_DNA"/>
</dbReference>
<dbReference type="SUPFAM" id="SSF103088">
    <property type="entry name" value="OmpA-like"/>
    <property type="match status" value="1"/>
</dbReference>
<evidence type="ECO:0000313" key="8">
    <source>
        <dbReference type="Proteomes" id="UP001321700"/>
    </source>
</evidence>
<gene>
    <name evidence="7" type="ORF">RAE19_05495</name>
</gene>
<comment type="caution">
    <text evidence="7">The sequence shown here is derived from an EMBL/GenBank/DDBJ whole genome shotgun (WGS) entry which is preliminary data.</text>
</comment>
<dbReference type="PROSITE" id="PS51257">
    <property type="entry name" value="PROKAR_LIPOPROTEIN"/>
    <property type="match status" value="1"/>
</dbReference>
<dbReference type="CDD" id="cd07185">
    <property type="entry name" value="OmpA_C-like"/>
    <property type="match status" value="1"/>
</dbReference>
<evidence type="ECO:0000256" key="3">
    <source>
        <dbReference type="ARBA" id="ARBA00023237"/>
    </source>
</evidence>
<dbReference type="InterPro" id="IPR006664">
    <property type="entry name" value="OMP_bac"/>
</dbReference>
<organism evidence="7 8">
    <name type="scientific">Rhodoferax potami</name>
    <dbReference type="NCBI Taxonomy" id="3068338"/>
    <lineage>
        <taxon>Bacteria</taxon>
        <taxon>Pseudomonadati</taxon>
        <taxon>Pseudomonadota</taxon>
        <taxon>Betaproteobacteria</taxon>
        <taxon>Burkholderiales</taxon>
        <taxon>Comamonadaceae</taxon>
        <taxon>Rhodoferax</taxon>
    </lineage>
</organism>
<evidence type="ECO:0000256" key="2">
    <source>
        <dbReference type="ARBA" id="ARBA00023136"/>
    </source>
</evidence>
<dbReference type="PRINTS" id="PR01021">
    <property type="entry name" value="OMPADOMAIN"/>
</dbReference>
<keyword evidence="2 4" id="KW-0472">Membrane</keyword>
<dbReference type="PANTHER" id="PTHR30329">
    <property type="entry name" value="STATOR ELEMENT OF FLAGELLAR MOTOR COMPLEX"/>
    <property type="match status" value="1"/>
</dbReference>
<reference evidence="7 8" key="1">
    <citation type="submission" date="2023-08" db="EMBL/GenBank/DDBJ databases">
        <title>Rhodoferax potami sp. nov. and Rhodoferax mekongensis sp. nov., isolated from the Mekong River in Thailand.</title>
        <authorList>
            <person name="Kitikhun S."/>
            <person name="Charoenyingcharoen P."/>
            <person name="Siriarchawattana P."/>
            <person name="Likhitrattanapisal S."/>
            <person name="Nilsakha T."/>
            <person name="Chanpet A."/>
            <person name="Rattanawaree P."/>
            <person name="Ingsriswang S."/>
        </authorList>
    </citation>
    <scope>NUCLEOTIDE SEQUENCE [LARGE SCALE GENOMIC DNA]</scope>
    <source>
        <strain evidence="7 8">TBRC 17660</strain>
    </source>
</reference>
<keyword evidence="8" id="KW-1185">Reference proteome</keyword>
<dbReference type="PANTHER" id="PTHR30329:SF21">
    <property type="entry name" value="LIPOPROTEIN YIAD-RELATED"/>
    <property type="match status" value="1"/>
</dbReference>
<dbReference type="PROSITE" id="PS51123">
    <property type="entry name" value="OMPA_2"/>
    <property type="match status" value="1"/>
</dbReference>
<feature type="chain" id="PRO_5047022683" evidence="5">
    <location>
        <begin position="34"/>
        <end position="206"/>
    </location>
</feature>
<accession>A0ABU3KLQ0</accession>
<sequence>MSYLSRSTHAARLCTTVAALAFTGALLSACQQAPVVPATPVYTGPTLPIAQSERGVQIFLPSSALFESGKSSLNVTESSAYLQRVAVLINTKTDKNVILEGHTDNLGNEALNQELSEARARSVRQALIAQGIDAKRLSTAGYSFNRPVASNANDEGRKLNRRVEVVILEEKVENITRGEAPNAFENAWDRLKAMMDKGLIQPVMGK</sequence>
<keyword evidence="3" id="KW-0998">Cell outer membrane</keyword>
<feature type="signal peptide" evidence="5">
    <location>
        <begin position="1"/>
        <end position="33"/>
    </location>
</feature>
<evidence type="ECO:0000256" key="1">
    <source>
        <dbReference type="ARBA" id="ARBA00004442"/>
    </source>
</evidence>
<comment type="subcellular location">
    <subcellularLocation>
        <location evidence="1">Cell outer membrane</location>
    </subcellularLocation>
</comment>
<evidence type="ECO:0000259" key="6">
    <source>
        <dbReference type="PROSITE" id="PS51123"/>
    </source>
</evidence>
<proteinExistence type="predicted"/>
<dbReference type="InterPro" id="IPR036737">
    <property type="entry name" value="OmpA-like_sf"/>
</dbReference>
<evidence type="ECO:0000256" key="4">
    <source>
        <dbReference type="PROSITE-ProRule" id="PRU00473"/>
    </source>
</evidence>
<keyword evidence="5" id="KW-0732">Signal</keyword>
<dbReference type="Gene3D" id="3.30.1330.60">
    <property type="entry name" value="OmpA-like domain"/>
    <property type="match status" value="1"/>
</dbReference>
<evidence type="ECO:0000256" key="5">
    <source>
        <dbReference type="SAM" id="SignalP"/>
    </source>
</evidence>
<evidence type="ECO:0000313" key="7">
    <source>
        <dbReference type="EMBL" id="MDT7518189.1"/>
    </source>
</evidence>
<name>A0ABU3KLQ0_9BURK</name>
<dbReference type="InterPro" id="IPR050330">
    <property type="entry name" value="Bact_OuterMem_StrucFunc"/>
</dbReference>
<dbReference type="RefSeq" id="WP_313873965.1">
    <property type="nucleotide sequence ID" value="NZ_JAVBIK010000001.1"/>
</dbReference>
<feature type="domain" description="OmpA-like" evidence="6">
    <location>
        <begin position="53"/>
        <end position="171"/>
    </location>
</feature>
<dbReference type="InterPro" id="IPR006665">
    <property type="entry name" value="OmpA-like"/>
</dbReference>
<dbReference type="Pfam" id="PF00691">
    <property type="entry name" value="OmpA"/>
    <property type="match status" value="1"/>
</dbReference>
<protein>
    <submittedName>
        <fullName evidence="7">OmpA family protein</fullName>
    </submittedName>
</protein>